<keyword evidence="12 19" id="KW-0067">ATP-binding</keyword>
<dbReference type="InterPro" id="IPR032675">
    <property type="entry name" value="LRR_dom_sf"/>
</dbReference>
<proteinExistence type="predicted"/>
<evidence type="ECO:0000256" key="4">
    <source>
        <dbReference type="ARBA" id="ARBA00022553"/>
    </source>
</evidence>
<keyword evidence="9" id="KW-0677">Repeat</keyword>
<dbReference type="InterPro" id="IPR003591">
    <property type="entry name" value="Leu-rich_rpt_typical-subtyp"/>
</dbReference>
<dbReference type="InterPro" id="IPR017441">
    <property type="entry name" value="Protein_kinase_ATP_BS"/>
</dbReference>
<evidence type="ECO:0000256" key="17">
    <source>
        <dbReference type="ARBA" id="ARBA00047899"/>
    </source>
</evidence>
<name>V4W0H9_CITCL</name>
<accession>V4W0H9</accession>
<feature type="chain" id="PRO_5004729446" description="non-specific serine/threonine protein kinase" evidence="20">
    <location>
        <begin position="27"/>
        <end position="644"/>
    </location>
</feature>
<dbReference type="EMBL" id="KI536312">
    <property type="protein sequence ID" value="ESR59324.1"/>
    <property type="molecule type" value="Genomic_DNA"/>
</dbReference>
<keyword evidence="23" id="KW-1185">Reference proteome</keyword>
<dbReference type="EC" id="2.7.11.1" evidence="2"/>
<dbReference type="Pfam" id="PF00560">
    <property type="entry name" value="LRR_1"/>
    <property type="match status" value="1"/>
</dbReference>
<comment type="catalytic activity">
    <reaction evidence="17">
        <text>L-threonyl-[protein] + ATP = O-phospho-L-threonyl-[protein] + ADP + H(+)</text>
        <dbReference type="Rhea" id="RHEA:46608"/>
        <dbReference type="Rhea" id="RHEA-COMP:11060"/>
        <dbReference type="Rhea" id="RHEA-COMP:11605"/>
        <dbReference type="ChEBI" id="CHEBI:15378"/>
        <dbReference type="ChEBI" id="CHEBI:30013"/>
        <dbReference type="ChEBI" id="CHEBI:30616"/>
        <dbReference type="ChEBI" id="CHEBI:61977"/>
        <dbReference type="ChEBI" id="CHEBI:456216"/>
        <dbReference type="EC" id="2.7.11.1"/>
    </reaction>
</comment>
<dbReference type="InterPro" id="IPR055414">
    <property type="entry name" value="LRR_R13L4/SHOC2-like"/>
</dbReference>
<dbReference type="InterPro" id="IPR001611">
    <property type="entry name" value="Leu-rich_rpt"/>
</dbReference>
<dbReference type="FunFam" id="3.80.10.10:FF:000383">
    <property type="entry name" value="Leucine-rich repeat receptor protein kinase EMS1"/>
    <property type="match status" value="1"/>
</dbReference>
<dbReference type="InterPro" id="IPR011009">
    <property type="entry name" value="Kinase-like_dom_sf"/>
</dbReference>
<dbReference type="KEGG" id="cic:CICLE_v10017805mg"/>
<dbReference type="FunFam" id="1.10.510.10:FF:000445">
    <property type="entry name" value="MDIS1-interacting receptor like kinase 2"/>
    <property type="match status" value="1"/>
</dbReference>
<dbReference type="GO" id="GO:0005524">
    <property type="term" value="F:ATP binding"/>
    <property type="evidence" value="ECO:0007669"/>
    <property type="project" value="UniProtKB-UniRule"/>
</dbReference>
<dbReference type="PANTHER" id="PTHR48005">
    <property type="entry name" value="LEUCINE RICH REPEAT KINASE 2"/>
    <property type="match status" value="1"/>
</dbReference>
<dbReference type="Pfam" id="PF00069">
    <property type="entry name" value="Pkinase"/>
    <property type="match status" value="1"/>
</dbReference>
<evidence type="ECO:0000256" key="9">
    <source>
        <dbReference type="ARBA" id="ARBA00022737"/>
    </source>
</evidence>
<dbReference type="Gene3D" id="3.30.200.20">
    <property type="entry name" value="Phosphorylase Kinase, domain 1"/>
    <property type="match status" value="1"/>
</dbReference>
<dbReference type="PRINTS" id="PR00019">
    <property type="entry name" value="LEURICHRPT"/>
</dbReference>
<keyword evidence="3" id="KW-0723">Serine/threonine-protein kinase</keyword>
<dbReference type="PROSITE" id="PS51450">
    <property type="entry name" value="LRR"/>
    <property type="match status" value="1"/>
</dbReference>
<reference evidence="22 23" key="1">
    <citation type="submission" date="2013-10" db="EMBL/GenBank/DDBJ databases">
        <authorList>
            <consortium name="International Citrus Genome Consortium"/>
            <person name="Jenkins J."/>
            <person name="Schmutz J."/>
            <person name="Prochnik S."/>
            <person name="Rokhsar D."/>
            <person name="Gmitter F."/>
            <person name="Ollitrault P."/>
            <person name="Machado M."/>
            <person name="Talon M."/>
            <person name="Wincker P."/>
            <person name="Jaillon O."/>
            <person name="Morgante M."/>
        </authorList>
    </citation>
    <scope>NUCLEOTIDE SEQUENCE</scope>
    <source>
        <strain evidence="23">cv. Clemenules</strain>
    </source>
</reference>
<gene>
    <name evidence="22" type="ORF">CICLE_v10017805mg</name>
</gene>
<keyword evidence="13" id="KW-1133">Transmembrane helix</keyword>
<dbReference type="FunFam" id="3.80.10.10:FF:000400">
    <property type="entry name" value="Nuclear pore complex protein NUP107"/>
    <property type="match status" value="1"/>
</dbReference>
<dbReference type="SUPFAM" id="SSF52058">
    <property type="entry name" value="L domain-like"/>
    <property type="match status" value="1"/>
</dbReference>
<evidence type="ECO:0000256" key="13">
    <source>
        <dbReference type="ARBA" id="ARBA00022989"/>
    </source>
</evidence>
<evidence type="ECO:0000256" key="15">
    <source>
        <dbReference type="ARBA" id="ARBA00023170"/>
    </source>
</evidence>
<evidence type="ECO:0000256" key="19">
    <source>
        <dbReference type="PROSITE-ProRule" id="PRU10141"/>
    </source>
</evidence>
<keyword evidence="5" id="KW-0433">Leucine-rich repeat</keyword>
<evidence type="ECO:0000259" key="21">
    <source>
        <dbReference type="PROSITE" id="PS50011"/>
    </source>
</evidence>
<dbReference type="InterPro" id="IPR008266">
    <property type="entry name" value="Tyr_kinase_AS"/>
</dbReference>
<keyword evidence="10 19" id="KW-0547">Nucleotide-binding</keyword>
<dbReference type="Gene3D" id="3.80.10.10">
    <property type="entry name" value="Ribonuclease Inhibitor"/>
    <property type="match status" value="2"/>
</dbReference>
<organism evidence="22 23">
    <name type="scientific">Citrus clementina</name>
    <name type="common">Clementine</name>
    <name type="synonym">Citrus deliciosa x Citrus sinensis</name>
    <dbReference type="NCBI Taxonomy" id="85681"/>
    <lineage>
        <taxon>Eukaryota</taxon>
        <taxon>Viridiplantae</taxon>
        <taxon>Streptophyta</taxon>
        <taxon>Embryophyta</taxon>
        <taxon>Tracheophyta</taxon>
        <taxon>Spermatophyta</taxon>
        <taxon>Magnoliopsida</taxon>
        <taxon>eudicotyledons</taxon>
        <taxon>Gunneridae</taxon>
        <taxon>Pentapetalae</taxon>
        <taxon>rosids</taxon>
        <taxon>malvids</taxon>
        <taxon>Sapindales</taxon>
        <taxon>Rutaceae</taxon>
        <taxon>Aurantioideae</taxon>
        <taxon>Citrus</taxon>
    </lineage>
</organism>
<keyword evidence="14" id="KW-0472">Membrane</keyword>
<evidence type="ECO:0000256" key="10">
    <source>
        <dbReference type="ARBA" id="ARBA00022741"/>
    </source>
</evidence>
<evidence type="ECO:0000256" key="1">
    <source>
        <dbReference type="ARBA" id="ARBA00004479"/>
    </source>
</evidence>
<evidence type="ECO:0000256" key="16">
    <source>
        <dbReference type="ARBA" id="ARBA00023180"/>
    </source>
</evidence>
<dbReference type="eggNOG" id="ENOG502QVKB">
    <property type="taxonomic scope" value="Eukaryota"/>
</dbReference>
<keyword evidence="15" id="KW-0675">Receptor</keyword>
<evidence type="ECO:0000256" key="5">
    <source>
        <dbReference type="ARBA" id="ARBA00022614"/>
    </source>
</evidence>
<keyword evidence="4" id="KW-0597">Phosphoprotein</keyword>
<evidence type="ECO:0000256" key="18">
    <source>
        <dbReference type="ARBA" id="ARBA00048679"/>
    </source>
</evidence>
<evidence type="ECO:0000256" key="2">
    <source>
        <dbReference type="ARBA" id="ARBA00012513"/>
    </source>
</evidence>
<feature type="signal peptide" evidence="20">
    <location>
        <begin position="1"/>
        <end position="26"/>
    </location>
</feature>
<evidence type="ECO:0000313" key="23">
    <source>
        <dbReference type="Proteomes" id="UP000030687"/>
    </source>
</evidence>
<evidence type="ECO:0000256" key="8">
    <source>
        <dbReference type="ARBA" id="ARBA00022729"/>
    </source>
</evidence>
<dbReference type="Gene3D" id="1.10.510.10">
    <property type="entry name" value="Transferase(Phosphotransferase) domain 1"/>
    <property type="match status" value="1"/>
</dbReference>
<evidence type="ECO:0000256" key="6">
    <source>
        <dbReference type="ARBA" id="ARBA00022679"/>
    </source>
</evidence>
<evidence type="ECO:0000313" key="22">
    <source>
        <dbReference type="EMBL" id="ESR59324.1"/>
    </source>
</evidence>
<keyword evidence="16" id="KW-0325">Glycoprotein</keyword>
<dbReference type="Pfam" id="PF23598">
    <property type="entry name" value="LRR_14"/>
    <property type="match status" value="1"/>
</dbReference>
<dbReference type="GO" id="GO:0016020">
    <property type="term" value="C:membrane"/>
    <property type="evidence" value="ECO:0007669"/>
    <property type="project" value="UniProtKB-SubCell"/>
</dbReference>
<dbReference type="OMA" id="NENMLEG"/>
<dbReference type="PROSITE" id="PS50011">
    <property type="entry name" value="PROTEIN_KINASE_DOM"/>
    <property type="match status" value="1"/>
</dbReference>
<dbReference type="PROSITE" id="PS00107">
    <property type="entry name" value="PROTEIN_KINASE_ATP"/>
    <property type="match status" value="1"/>
</dbReference>
<dbReference type="PROSITE" id="PS00109">
    <property type="entry name" value="PROTEIN_KINASE_TYR"/>
    <property type="match status" value="1"/>
</dbReference>
<feature type="domain" description="Protein kinase" evidence="21">
    <location>
        <begin position="353"/>
        <end position="621"/>
    </location>
</feature>
<evidence type="ECO:0000256" key="12">
    <source>
        <dbReference type="ARBA" id="ARBA00022840"/>
    </source>
</evidence>
<dbReference type="SUPFAM" id="SSF56112">
    <property type="entry name" value="Protein kinase-like (PK-like)"/>
    <property type="match status" value="1"/>
</dbReference>
<comment type="subcellular location">
    <subcellularLocation>
        <location evidence="1">Membrane</location>
        <topology evidence="1">Single-pass type I membrane protein</topology>
    </subcellularLocation>
</comment>
<dbReference type="InParanoid" id="V4W0H9"/>
<keyword evidence="11" id="KW-0418">Kinase</keyword>
<evidence type="ECO:0000256" key="3">
    <source>
        <dbReference type="ARBA" id="ARBA00022527"/>
    </source>
</evidence>
<comment type="catalytic activity">
    <reaction evidence="18">
        <text>L-seryl-[protein] + ATP = O-phospho-L-seryl-[protein] + ADP + H(+)</text>
        <dbReference type="Rhea" id="RHEA:17989"/>
        <dbReference type="Rhea" id="RHEA-COMP:9863"/>
        <dbReference type="Rhea" id="RHEA-COMP:11604"/>
        <dbReference type="ChEBI" id="CHEBI:15378"/>
        <dbReference type="ChEBI" id="CHEBI:29999"/>
        <dbReference type="ChEBI" id="CHEBI:30616"/>
        <dbReference type="ChEBI" id="CHEBI:83421"/>
        <dbReference type="ChEBI" id="CHEBI:456216"/>
        <dbReference type="EC" id="2.7.11.1"/>
    </reaction>
</comment>
<evidence type="ECO:0000256" key="11">
    <source>
        <dbReference type="ARBA" id="ARBA00022777"/>
    </source>
</evidence>
<evidence type="ECO:0000256" key="14">
    <source>
        <dbReference type="ARBA" id="ARBA00023136"/>
    </source>
</evidence>
<dbReference type="SMART" id="SM00369">
    <property type="entry name" value="LRR_TYP"/>
    <property type="match status" value="4"/>
</dbReference>
<feature type="binding site" evidence="19">
    <location>
        <position position="381"/>
    </location>
    <ligand>
        <name>ATP</name>
        <dbReference type="ChEBI" id="CHEBI:30616"/>
    </ligand>
</feature>
<dbReference type="PANTHER" id="PTHR48005:SF16">
    <property type="entry name" value="MDIS1-INTERACTING RECEPTOR LIKE KINASE 2-LIKE ISOFORM X1"/>
    <property type="match status" value="1"/>
</dbReference>
<dbReference type="GO" id="GO:0004674">
    <property type="term" value="F:protein serine/threonine kinase activity"/>
    <property type="evidence" value="ECO:0007669"/>
    <property type="project" value="UniProtKB-KW"/>
</dbReference>
<protein>
    <recommendedName>
        <fullName evidence="2">non-specific serine/threonine protein kinase</fullName>
        <ecNumber evidence="2">2.7.11.1</ecNumber>
    </recommendedName>
</protein>
<dbReference type="Proteomes" id="UP000030687">
    <property type="component" value="Unassembled WGS sequence"/>
</dbReference>
<sequence>MDPASSIFRLAALVWVVIFTCDNVAARTGTFVTASALSPLQLEAKALLNTGWWDSSFWTANYSSDHCKWIGFTCNSAGSIIGLHLSRDYGSFEEPVQLSQLNFSCFPNLENLTFQSFPLAGSIPPEISALSKLQRLDLSSNRLTGSIPSEIGNLRNLVYLNISKNILTGTVPSTLGSLTNLKNMGLSYNQLSGPLPQEIGNLKNLMELDLGTNSLIGPIPSTLGRLTNLNYMSLSRNMFGGLLPQEIGNLKNLIELNVGSNSLIGPIPSTLGLLTDLSYLDLSCNQFSSSIPNDTTKLLVEMFIIFARLLLVKRKYKKPELKERATNSIDVFSVWNYDGRIVYEDLIRATEDFDIRYCIGTGGYGSVYKAQLPNGKVFALKKLHTSETEELAFIKSFRNEAQVLSQVLHRNIVKLYGFCLHRKCMFLIYEYMEGGSLFCNLHNNEEAVELDWAKRVNIVKAMAHALAYLHHDCSPSIVHRDISSNNILLNSNLEAFVADFGTARLLHADSSNRTLLAGTYGYIAPELAYTMVMTEKCDVYSFGVVTLEVLMGKHPRDLLSSLSSSSDPKIMLIDVLDQRLPPPVDQKVIQDILLASTISFACLQSNPKSRPTMQYVSQEFLITRKTPLVKHAAIQDISISQLRN</sequence>
<dbReference type="InterPro" id="IPR000719">
    <property type="entry name" value="Prot_kinase_dom"/>
</dbReference>
<evidence type="ECO:0000256" key="20">
    <source>
        <dbReference type="SAM" id="SignalP"/>
    </source>
</evidence>
<keyword evidence="8 20" id="KW-0732">Signal</keyword>
<dbReference type="AlphaFoldDB" id="V4W0H9"/>
<dbReference type="FunFam" id="3.30.200.20:FF:000309">
    <property type="entry name" value="Leucine-rich repeat receptor protein kinase MSP1"/>
    <property type="match status" value="1"/>
</dbReference>
<evidence type="ECO:0000256" key="7">
    <source>
        <dbReference type="ARBA" id="ARBA00022692"/>
    </source>
</evidence>
<dbReference type="Gramene" id="ESR59324">
    <property type="protein sequence ID" value="ESR59324"/>
    <property type="gene ID" value="CICLE_v10017805mg"/>
</dbReference>
<keyword evidence="7" id="KW-0812">Transmembrane</keyword>
<keyword evidence="6" id="KW-0808">Transferase</keyword>
<dbReference type="InterPro" id="IPR051420">
    <property type="entry name" value="Ser_Thr_Kinases_DiverseReg"/>
</dbReference>